<protein>
    <submittedName>
        <fullName evidence="3">Stabilization protein</fullName>
    </submittedName>
</protein>
<dbReference type="Pfam" id="PF25729">
    <property type="entry name" value="crAss_MUZ_C"/>
    <property type="match status" value="1"/>
</dbReference>
<sequence length="1390" mass="156968">MSNTFLTNSFIEGMNLDIDITAIPESQYRYAENVRILTNKDGTSGVLLNIQSTRLIQGGDFMDSDEVVLATAIINQYGIILTADPYGITRIYRVEGYEEGLIQHTLVLKGRLNYNRFSRVKIVANYESDSIIKMYFTDGESSIRSLNIMSDRYVQNSEGTNPALDEEGNIKNPDSLDIIPSTLLVAPKIVSLGTNGSLLSGQVLYTYQLYNERGSSTGYAPASNTMHLTSSNTTTDSAEYQGVNKDVNTGKSANIVIDLSNVVSGLFDKCRIVRIQYVDNTEIANIDVIDEIDLPPGNSLTYTDLGNKTLNTVTIEEFNANTGSDFTVATLEKKDNILFAADVRETTWKPMINGEEYDARSYRFTGSNKLILLAADSGSSISVTPTDSTLKLVLSSIDKKHDCICPLNLSDYKLNDNTVSKYKFKSSSEQLPILGGTGLNIDYEFITTDIMLDTTLDYNFMSVPRNLDEGKIIYQISDGSNIVVKYPEVKQRIPNYCDPYIDSKYKGYLRDEIYRFGIIFFNNKNVASPVYWIADIKFPHSFEVSPWYFYMYFVNGNLTNSITLEFIGKAIGVKFNIKNFPDGAVAYEIVRCKRTAEDRTVLMLGILSDTTAFPWPNATTGTWLKSEMDTRPRIPLGVTDTNMSICGGVSFYDAPDTHRDGELYLNLDRIVKNIFSLITPEIDFTGDEVISELGDNTYLDLCHWCDTRMPNTTRIIPALNNQNIKLEGFVKYFQTPYQTYAMNTLTAYVQPSFLGSIFKQDGFFYNAVNMNSSDDDEMVVNMIGKRYITHYQNLLGGNRIQFNINRAITTPIIPNGELGNIQAYYRGIGSRSYLNFGVMWNNLELFDWLSAKMCYFGSCAVVELDGYFPRQHSIAVDDKIAVGEGVKRLINFYNHTPFSTPVVNIKRRIVPYGGNNYNARSNSTYISTSSYKLISEVDSNVNYVFGGDTYLGVLDHRTGSPIADGQGGGKYDSRQTKVSLSDYIPLETTINLNLAYGESMSRQRGNCPNPYLTNYIHSLGFSNLTKPYYAYNDVYSLLPSTQMYVADSTTSMANLRLPNKIIYSETKTANEITDSWTLFKPANYMEVDSQYGPVTNMKAFGDKLFFWQDSALGIASVNDRSLITDNNVSTLTLGTGGILTRYDYVSTNNGSSISNDLSIVASDASLYWYDTDKNEICSFSDRIHKLSKEKNVLTYLNNNPDIQVRTSIYDNKFNEVQMCFDNAVLVFNEYTLRFTSFYTFNPKAHLRFSDKLLYIYNNKIMENADFPLNTMLSKLQYVVNKDPLVTKTFDNVFFSGLFRDINSMLIDAKFTTKNLIGTILENYLTGGYAIDYREDTYRFAIGREDIHEDELSLPGRLRGKYLICDYTINCDNQHNFNLPNINTTYRYSLV</sequence>
<dbReference type="EMBL" id="MT774397">
    <property type="protein sequence ID" value="QOR56848.1"/>
    <property type="molecule type" value="Genomic_DNA"/>
</dbReference>
<dbReference type="Proteomes" id="UP000593741">
    <property type="component" value="Genome"/>
</dbReference>
<reference evidence="3 4" key="1">
    <citation type="submission" date="2020-07" db="EMBL/GenBank/DDBJ databases">
        <title>Taxonomic proposal: Crassvirales, a new order of highly abundant and diverse bacterial viruses.</title>
        <authorList>
            <person name="Shkoporov A.N."/>
            <person name="Stockdale S.R."/>
            <person name="Guerin E."/>
            <person name="Ross R.P."/>
            <person name="Hill C."/>
        </authorList>
    </citation>
    <scope>NUCLEOTIDE SEQUENCE [LARGE SCALE GENOMIC DNA]</scope>
</reference>
<evidence type="ECO:0000259" key="2">
    <source>
        <dbReference type="Pfam" id="PF25731"/>
    </source>
</evidence>
<dbReference type="RefSeq" id="YP_010112300.1">
    <property type="nucleotide sequence ID" value="NC_055890.1"/>
</dbReference>
<dbReference type="Pfam" id="PF25731">
    <property type="entry name" value="crAss_MUZ"/>
    <property type="match status" value="1"/>
</dbReference>
<dbReference type="InterPro" id="IPR057888">
    <property type="entry name" value="crAss_MUZ_C"/>
</dbReference>
<proteinExistence type="predicted"/>
<dbReference type="KEGG" id="vg:65130767"/>
<keyword evidence="4" id="KW-1185">Reference proteome</keyword>
<evidence type="ECO:0000259" key="1">
    <source>
        <dbReference type="Pfam" id="PF25729"/>
    </source>
</evidence>
<feature type="domain" description="Crassvirus muzzle protein C-terminal" evidence="1">
    <location>
        <begin position="1262"/>
        <end position="1343"/>
    </location>
</feature>
<name>A0A7M1RRB7_9CAUD</name>
<organism evidence="3 4">
    <name type="scientific">uncultured phage cr56_1</name>
    <dbReference type="NCBI Taxonomy" id="2772081"/>
    <lineage>
        <taxon>Viruses</taxon>
        <taxon>Duplodnaviria</taxon>
        <taxon>Heunggongvirae</taxon>
        <taxon>Uroviricota</taxon>
        <taxon>Caudoviricetes</taxon>
        <taxon>Crassvirales</taxon>
        <taxon>Suoliviridae</taxon>
        <taxon>Loutivirinae</taxon>
        <taxon>Buchavirus</taxon>
        <taxon>Buchavirus faecalis</taxon>
    </lineage>
</organism>
<feature type="domain" description="Crassvirus muzzle protein N-terminal region" evidence="2">
    <location>
        <begin position="6"/>
        <end position="1258"/>
    </location>
</feature>
<evidence type="ECO:0000313" key="3">
    <source>
        <dbReference type="EMBL" id="QOR56848.1"/>
    </source>
</evidence>
<dbReference type="GeneID" id="65130767"/>
<accession>A0A7M1RRB7</accession>
<evidence type="ECO:0000313" key="4">
    <source>
        <dbReference type="Proteomes" id="UP000593741"/>
    </source>
</evidence>
<dbReference type="InterPro" id="IPR057889">
    <property type="entry name" value="crAss_MUZ_N"/>
</dbReference>